<gene>
    <name evidence="4" type="ORF">I312_03302</name>
</gene>
<accession>A0A0D0VJG1</accession>
<dbReference type="InterPro" id="IPR046341">
    <property type="entry name" value="SET_dom_sf"/>
</dbReference>
<dbReference type="OrthoDB" id="5984008at2759"/>
<evidence type="ECO:0000256" key="2">
    <source>
        <dbReference type="ARBA" id="ARBA00022679"/>
    </source>
</evidence>
<keyword evidence="1" id="KW-0489">Methyltransferase</keyword>
<protein>
    <recommendedName>
        <fullName evidence="3">Post-SET domain-containing protein</fullName>
    </recommendedName>
</protein>
<dbReference type="SUPFAM" id="SSF82199">
    <property type="entry name" value="SET domain"/>
    <property type="match status" value="1"/>
</dbReference>
<dbReference type="InterPro" id="IPR003616">
    <property type="entry name" value="Post-SET_dom"/>
</dbReference>
<name>A0A0D0VJG1_CRYGA</name>
<feature type="domain" description="Post-SET" evidence="3">
    <location>
        <begin position="154"/>
        <end position="170"/>
    </location>
</feature>
<keyword evidence="2" id="KW-0808">Transferase</keyword>
<evidence type="ECO:0000313" key="4">
    <source>
        <dbReference type="EMBL" id="KIR47536.1"/>
    </source>
</evidence>
<evidence type="ECO:0000259" key="3">
    <source>
        <dbReference type="PROSITE" id="PS50868"/>
    </source>
</evidence>
<dbReference type="EMBL" id="KN847980">
    <property type="protein sequence ID" value="KIR47536.1"/>
    <property type="molecule type" value="Genomic_DNA"/>
</dbReference>
<dbReference type="PANTHER" id="PTHR12350">
    <property type="entry name" value="HISTONE-LYSINE N-METHYLTRANSFERASE-RELATED"/>
    <property type="match status" value="1"/>
</dbReference>
<dbReference type="PROSITE" id="PS50868">
    <property type="entry name" value="POST_SET"/>
    <property type="match status" value="1"/>
</dbReference>
<organism evidence="4">
    <name type="scientific">Cryptococcus bacillisporus CA1280</name>
    <dbReference type="NCBI Taxonomy" id="1296109"/>
    <lineage>
        <taxon>Eukaryota</taxon>
        <taxon>Fungi</taxon>
        <taxon>Dikarya</taxon>
        <taxon>Basidiomycota</taxon>
        <taxon>Agaricomycotina</taxon>
        <taxon>Tremellomycetes</taxon>
        <taxon>Tremellales</taxon>
        <taxon>Cryptococcaceae</taxon>
        <taxon>Cryptococcus</taxon>
        <taxon>Cryptococcus gattii species complex</taxon>
    </lineage>
</organism>
<dbReference type="AlphaFoldDB" id="A0A0D0VJG1"/>
<dbReference type="InterPro" id="IPR053201">
    <property type="entry name" value="Flavunoidine_N-MTase"/>
</dbReference>
<evidence type="ECO:0000256" key="1">
    <source>
        <dbReference type="ARBA" id="ARBA00022603"/>
    </source>
</evidence>
<dbReference type="GO" id="GO:0032259">
    <property type="term" value="P:methylation"/>
    <property type="evidence" value="ECO:0007669"/>
    <property type="project" value="UniProtKB-KW"/>
</dbReference>
<proteinExistence type="predicted"/>
<dbReference type="GO" id="GO:0008168">
    <property type="term" value="F:methyltransferase activity"/>
    <property type="evidence" value="ECO:0007669"/>
    <property type="project" value="UniProtKB-KW"/>
</dbReference>
<reference evidence="4" key="1">
    <citation type="submission" date="2015-01" db="EMBL/GenBank/DDBJ databases">
        <title>The Genome Sequence of Cryptococcus gattii CA1280.</title>
        <authorList>
            <consortium name="The Broad Institute Genomics Platform"/>
            <person name="Cuomo C."/>
            <person name="Litvintseva A."/>
            <person name="Chen Y."/>
            <person name="Heitman J."/>
            <person name="Sun S."/>
            <person name="Springer D."/>
            <person name="Dromer F."/>
            <person name="Young S."/>
            <person name="Zeng Q."/>
            <person name="Gargeya S."/>
            <person name="Abouelleil A."/>
            <person name="Alvarado L."/>
            <person name="Chapman S.B."/>
            <person name="Gainer-Dewar J."/>
            <person name="Goldberg J."/>
            <person name="Griggs A."/>
            <person name="Gujja S."/>
            <person name="Hansen M."/>
            <person name="Howarth C."/>
            <person name="Imamovic A."/>
            <person name="Larimer J."/>
            <person name="Murphy C."/>
            <person name="Naylor J."/>
            <person name="Pearson M."/>
            <person name="Priest M."/>
            <person name="Roberts A."/>
            <person name="Saif S."/>
            <person name="Shea T."/>
            <person name="Sykes S."/>
            <person name="Wortman J."/>
            <person name="Nusbaum C."/>
            <person name="Birren B."/>
        </authorList>
    </citation>
    <scope>NUCLEOTIDE SEQUENCE [LARGE SCALE GENOMIC DNA]</scope>
    <source>
        <strain evidence="4">CA1280</strain>
    </source>
</reference>
<dbReference type="PANTHER" id="PTHR12350:SF19">
    <property type="entry name" value="SET DOMAIN-CONTAINING PROTEIN"/>
    <property type="match status" value="1"/>
</dbReference>
<dbReference type="HOGENOM" id="CLU_073382_2_0_1"/>
<dbReference type="Gene3D" id="2.170.270.10">
    <property type="entry name" value="SET domain"/>
    <property type="match status" value="1"/>
</dbReference>
<sequence length="202" mass="22399">MPTATINPALPPEPLQAWVKPTLSNTFEGKAYQPTHPDLFRVEFTASKGLEEGYASRLVALRDFAPNELITPLTNISLAPEKAYSSVQFGTGPRDHLELNSDLLFMNHSCSPTTEVHLPPFRPNEWGVYATSKGLKKGDSLEFFYPSTEWDMAQGFDCACGSDTCLGRINGAKYTSLKELQARGYINQHILALKNAQLKYAE</sequence>